<gene>
    <name evidence="2" type="primary">LOC109695347</name>
</gene>
<accession>A0AC58NAJ8</accession>
<dbReference type="RefSeq" id="XP_073938661.1">
    <property type="nucleotide sequence ID" value="XM_074082560.1"/>
</dbReference>
<evidence type="ECO:0000313" key="1">
    <source>
        <dbReference type="Proteomes" id="UP001732720"/>
    </source>
</evidence>
<protein>
    <submittedName>
        <fullName evidence="2">Glutathione S-transferase A6-like</fullName>
    </submittedName>
</protein>
<reference evidence="2" key="1">
    <citation type="submission" date="2025-08" db="UniProtKB">
        <authorList>
            <consortium name="RefSeq"/>
        </authorList>
    </citation>
    <scope>IDENTIFICATION</scope>
</reference>
<organism evidence="1 2">
    <name type="scientific">Castor canadensis</name>
    <name type="common">American beaver</name>
    <dbReference type="NCBI Taxonomy" id="51338"/>
    <lineage>
        <taxon>Eukaryota</taxon>
        <taxon>Metazoa</taxon>
        <taxon>Chordata</taxon>
        <taxon>Craniata</taxon>
        <taxon>Vertebrata</taxon>
        <taxon>Euteleostomi</taxon>
        <taxon>Mammalia</taxon>
        <taxon>Eutheria</taxon>
        <taxon>Euarchontoglires</taxon>
        <taxon>Glires</taxon>
        <taxon>Rodentia</taxon>
        <taxon>Castorimorpha</taxon>
        <taxon>Castoridae</taxon>
        <taxon>Castor</taxon>
    </lineage>
</organism>
<keyword evidence="1" id="KW-1185">Reference proteome</keyword>
<dbReference type="Proteomes" id="UP001732720">
    <property type="component" value="Chromosome 8"/>
</dbReference>
<proteinExistence type="predicted"/>
<evidence type="ECO:0000313" key="2">
    <source>
        <dbReference type="RefSeq" id="XP_073938661.1"/>
    </source>
</evidence>
<sequence>MLFVPAFGHMIDMYSEGLADLNEMFINYPYYPSEQKEENLALMKEKARNRYFPAFEKVFKSHGQEYLVGNRLSKADVHLAEMVCNMEELDSNILAGFPLLQVLQLARTQQKTQENHEALTEDTEVTKSKMCKRLQRAMFGQGKD</sequence>
<name>A0AC58NAJ8_CASCN</name>